<proteinExistence type="predicted"/>
<evidence type="ECO:0000256" key="1">
    <source>
        <dbReference type="SAM" id="MobiDB-lite"/>
    </source>
</evidence>
<sequence length="191" mass="22587">MLRVRNSLGSAHLCTDRSLCRQCGRRCGECNCGTPNDTASCTYDCRFRRGTSVSPRDIPGTCEKKKEKLLSRLVLLFQRQNSKYDELEHLETREKRRREFEEQEKKKEKRKNGGEEEEWKKIGQRTKFVKEKKIDNIILDNIKISIVRMNPLRANVRLIFLISLLIKLQSRYDDNNSNNHSFRHSNNDRIK</sequence>
<organism evidence="2 3">
    <name type="scientific">Vespula maculifrons</name>
    <name type="common">Eastern yellow jacket</name>
    <name type="synonym">Wasp</name>
    <dbReference type="NCBI Taxonomy" id="7453"/>
    <lineage>
        <taxon>Eukaryota</taxon>
        <taxon>Metazoa</taxon>
        <taxon>Ecdysozoa</taxon>
        <taxon>Arthropoda</taxon>
        <taxon>Hexapoda</taxon>
        <taxon>Insecta</taxon>
        <taxon>Pterygota</taxon>
        <taxon>Neoptera</taxon>
        <taxon>Endopterygota</taxon>
        <taxon>Hymenoptera</taxon>
        <taxon>Apocrita</taxon>
        <taxon>Aculeata</taxon>
        <taxon>Vespoidea</taxon>
        <taxon>Vespidae</taxon>
        <taxon>Vespinae</taxon>
        <taxon>Vespula</taxon>
    </lineage>
</organism>
<feature type="region of interest" description="Disordered" evidence="1">
    <location>
        <begin position="95"/>
        <end position="117"/>
    </location>
</feature>
<evidence type="ECO:0000313" key="3">
    <source>
        <dbReference type="Proteomes" id="UP001607303"/>
    </source>
</evidence>
<evidence type="ECO:0000313" key="2">
    <source>
        <dbReference type="EMBL" id="KAL2745852.1"/>
    </source>
</evidence>
<keyword evidence="3" id="KW-1185">Reference proteome</keyword>
<dbReference type="AlphaFoldDB" id="A0ABD2CL75"/>
<comment type="caution">
    <text evidence="2">The sequence shown here is derived from an EMBL/GenBank/DDBJ whole genome shotgun (WGS) entry which is preliminary data.</text>
</comment>
<accession>A0ABD2CL75</accession>
<dbReference type="Proteomes" id="UP001607303">
    <property type="component" value="Unassembled WGS sequence"/>
</dbReference>
<dbReference type="EMBL" id="JAYRBN010000040">
    <property type="protein sequence ID" value="KAL2745852.1"/>
    <property type="molecule type" value="Genomic_DNA"/>
</dbReference>
<protein>
    <submittedName>
        <fullName evidence="2">Uncharacterized protein</fullName>
    </submittedName>
</protein>
<reference evidence="2 3" key="1">
    <citation type="journal article" date="2024" name="Ann. Entomol. Soc. Am.">
        <title>Genomic analyses of the southern and eastern yellowjacket wasps (Hymenoptera: Vespidae) reveal evolutionary signatures of social life.</title>
        <authorList>
            <person name="Catto M.A."/>
            <person name="Caine P.B."/>
            <person name="Orr S.E."/>
            <person name="Hunt B.G."/>
            <person name="Goodisman M.A.D."/>
        </authorList>
    </citation>
    <scope>NUCLEOTIDE SEQUENCE [LARGE SCALE GENOMIC DNA]</scope>
    <source>
        <strain evidence="2">232</strain>
        <tissue evidence="2">Head and thorax</tissue>
    </source>
</reference>
<gene>
    <name evidence="2" type="ORF">V1477_006006</name>
</gene>
<name>A0ABD2CL75_VESMC</name>